<dbReference type="Gene3D" id="1.10.12.10">
    <property type="entry name" value="Lyase 2-enoyl-coa Hydratase, Chain A, domain 2"/>
    <property type="match status" value="1"/>
</dbReference>
<comment type="similarity">
    <text evidence="1">Belongs to the enoyl-CoA hydratase/isomerase family.</text>
</comment>
<accession>A0A6J6JL56</accession>
<evidence type="ECO:0000256" key="1">
    <source>
        <dbReference type="ARBA" id="ARBA00005254"/>
    </source>
</evidence>
<evidence type="ECO:0000313" key="3">
    <source>
        <dbReference type="EMBL" id="CAB4638067.1"/>
    </source>
</evidence>
<dbReference type="SUPFAM" id="SSF52096">
    <property type="entry name" value="ClpP/crotonase"/>
    <property type="match status" value="1"/>
</dbReference>
<protein>
    <submittedName>
        <fullName evidence="3">Unannotated protein</fullName>
    </submittedName>
</protein>
<evidence type="ECO:0000256" key="2">
    <source>
        <dbReference type="ARBA" id="ARBA00023239"/>
    </source>
</evidence>
<dbReference type="EMBL" id="CAEZVQ010000091">
    <property type="protein sequence ID" value="CAB4638067.1"/>
    <property type="molecule type" value="Genomic_DNA"/>
</dbReference>
<keyword evidence="2" id="KW-0456">Lyase</keyword>
<dbReference type="AlphaFoldDB" id="A0A6J6JL56"/>
<dbReference type="FunFam" id="1.10.12.10:FF:000001">
    <property type="entry name" value="Probable enoyl-CoA hydratase, mitochondrial"/>
    <property type="match status" value="1"/>
</dbReference>
<dbReference type="PANTHER" id="PTHR11941:SF133">
    <property type="entry name" value="1,2-EPOXYPHENYLACETYL-COA ISOMERASE"/>
    <property type="match status" value="1"/>
</dbReference>
<dbReference type="GO" id="GO:0016836">
    <property type="term" value="F:hydro-lyase activity"/>
    <property type="evidence" value="ECO:0007669"/>
    <property type="project" value="UniProtKB-ARBA"/>
</dbReference>
<dbReference type="InterPro" id="IPR029045">
    <property type="entry name" value="ClpP/crotonase-like_dom_sf"/>
</dbReference>
<gene>
    <name evidence="3" type="ORF">UFOPK2086_00755</name>
</gene>
<dbReference type="CDD" id="cd06558">
    <property type="entry name" value="crotonase-like"/>
    <property type="match status" value="1"/>
</dbReference>
<proteinExistence type="inferred from homology"/>
<sequence length="454" mass="48634">MFETRIPSLHEFLDGGHINTAVVQPVLNLWHVLREERAVGANGVSTQRNLVGFWTVFLDEVKSLLHRVCFRNCRGLDLFEKPRNSVHVGDEVVHLSHDLIGLVNDEIRALGDDVQVIIGDQGGDLHDDVAGLVEAGHFQIHPDQHGCPLIGSNLVLRARMRGTKARMAGCREFFKGEMMAELNTGQTDLIGRIEGNVAILSFNRPEVRNALSEGVYAGFEAALPQIAANPNVHVVMVTGEGGAFCAGGDVKQMNASHVGGGSGAGGSSIEDRVQGIRQRQNSVSAALRKLPQPVVAALPGAAAGAGLSIALAADLRIAAERAVLVTAFSNIGASGDFGSSWFLPRLVGEAKAKELMFMSPRLSAEEAFEMGLLNAVLPDDNFARGALMWCQELAARAPIALRYMKENINRAGDVQLQAALDAEGTAMIRTMSTADHREAAAAFVEKRAPRFTGQ</sequence>
<reference evidence="3" key="1">
    <citation type="submission" date="2020-05" db="EMBL/GenBank/DDBJ databases">
        <authorList>
            <person name="Chiriac C."/>
            <person name="Salcher M."/>
            <person name="Ghai R."/>
            <person name="Kavagutti S V."/>
        </authorList>
    </citation>
    <scope>NUCLEOTIDE SEQUENCE</scope>
</reference>
<dbReference type="InterPro" id="IPR001753">
    <property type="entry name" value="Enoyl-CoA_hydra/iso"/>
</dbReference>
<dbReference type="GO" id="GO:0006635">
    <property type="term" value="P:fatty acid beta-oxidation"/>
    <property type="evidence" value="ECO:0007669"/>
    <property type="project" value="TreeGrafter"/>
</dbReference>
<organism evidence="3">
    <name type="scientific">freshwater metagenome</name>
    <dbReference type="NCBI Taxonomy" id="449393"/>
    <lineage>
        <taxon>unclassified sequences</taxon>
        <taxon>metagenomes</taxon>
        <taxon>ecological metagenomes</taxon>
    </lineage>
</organism>
<dbReference type="Pfam" id="PF00378">
    <property type="entry name" value="ECH_1"/>
    <property type="match status" value="1"/>
</dbReference>
<dbReference type="InterPro" id="IPR014748">
    <property type="entry name" value="Enoyl-CoA_hydra_C"/>
</dbReference>
<name>A0A6J6JL56_9ZZZZ</name>
<dbReference type="Gene3D" id="3.90.226.10">
    <property type="entry name" value="2-enoyl-CoA Hydratase, Chain A, domain 1"/>
    <property type="match status" value="1"/>
</dbReference>
<dbReference type="PANTHER" id="PTHR11941">
    <property type="entry name" value="ENOYL-COA HYDRATASE-RELATED"/>
    <property type="match status" value="1"/>
</dbReference>